<dbReference type="RefSeq" id="XP_064699878.1">
    <property type="nucleotide sequence ID" value="XM_064855459.1"/>
</dbReference>
<name>A0AAV9MRU0_9EURO</name>
<dbReference type="SUPFAM" id="SSF53474">
    <property type="entry name" value="alpha/beta-Hydrolases"/>
    <property type="match status" value="1"/>
</dbReference>
<dbReference type="EMBL" id="JAVRRD010000061">
    <property type="protein sequence ID" value="KAK5043490.1"/>
    <property type="molecule type" value="Genomic_DNA"/>
</dbReference>
<dbReference type="Pfam" id="PF07859">
    <property type="entry name" value="Abhydrolase_3"/>
    <property type="match status" value="1"/>
</dbReference>
<evidence type="ECO:0000313" key="3">
    <source>
        <dbReference type="Proteomes" id="UP001358417"/>
    </source>
</evidence>
<organism evidence="2 3">
    <name type="scientific">Exophiala bonariae</name>
    <dbReference type="NCBI Taxonomy" id="1690606"/>
    <lineage>
        <taxon>Eukaryota</taxon>
        <taxon>Fungi</taxon>
        <taxon>Dikarya</taxon>
        <taxon>Ascomycota</taxon>
        <taxon>Pezizomycotina</taxon>
        <taxon>Eurotiomycetes</taxon>
        <taxon>Chaetothyriomycetidae</taxon>
        <taxon>Chaetothyriales</taxon>
        <taxon>Herpotrichiellaceae</taxon>
        <taxon>Exophiala</taxon>
    </lineage>
</organism>
<comment type="caution">
    <text evidence="2">The sequence shown here is derived from an EMBL/GenBank/DDBJ whole genome shotgun (WGS) entry which is preliminary data.</text>
</comment>
<sequence length="214" mass="22564">MSVDDSSTWANFGKIDPELETILGVAGPQPSLGDLPDVPTLRQAFLDTLAHIVASGHGVPPDLTGVKKSSIQIPVRDGTTISSLLYQPEHLPAGGSPLIVLYHGGGFCIGMPELEEDVAVTAVRNHGAIALSVDYRMAPEFIFPVAIHDCFDTFKWAAANAQSLNADLSQGFLLGGSSSGATAACSVAHLARDEKVSPPLTGMWYVRLESETLP</sequence>
<dbReference type="AlphaFoldDB" id="A0AAV9MRU0"/>
<dbReference type="PANTHER" id="PTHR23024">
    <property type="entry name" value="ARYLACETAMIDE DEACETYLASE"/>
    <property type="match status" value="1"/>
</dbReference>
<proteinExistence type="predicted"/>
<protein>
    <recommendedName>
        <fullName evidence="1">Alpha/beta hydrolase fold-3 domain-containing protein</fullName>
    </recommendedName>
</protein>
<dbReference type="Proteomes" id="UP001358417">
    <property type="component" value="Unassembled WGS sequence"/>
</dbReference>
<evidence type="ECO:0000259" key="1">
    <source>
        <dbReference type="Pfam" id="PF07859"/>
    </source>
</evidence>
<accession>A0AAV9MRU0</accession>
<reference evidence="2 3" key="1">
    <citation type="submission" date="2023-08" db="EMBL/GenBank/DDBJ databases">
        <title>Black Yeasts Isolated from many extreme environments.</title>
        <authorList>
            <person name="Coleine C."/>
            <person name="Stajich J.E."/>
            <person name="Selbmann L."/>
        </authorList>
    </citation>
    <scope>NUCLEOTIDE SEQUENCE [LARGE SCALE GENOMIC DNA]</scope>
    <source>
        <strain evidence="2 3">CCFEE 5792</strain>
    </source>
</reference>
<dbReference type="Gene3D" id="3.40.50.1820">
    <property type="entry name" value="alpha/beta hydrolase"/>
    <property type="match status" value="1"/>
</dbReference>
<dbReference type="InterPro" id="IPR013094">
    <property type="entry name" value="AB_hydrolase_3"/>
</dbReference>
<keyword evidence="3" id="KW-1185">Reference proteome</keyword>
<dbReference type="GeneID" id="89980081"/>
<dbReference type="InterPro" id="IPR050466">
    <property type="entry name" value="Carboxylest/Gibb_receptor"/>
</dbReference>
<feature type="domain" description="Alpha/beta hydrolase fold-3" evidence="1">
    <location>
        <begin position="99"/>
        <end position="204"/>
    </location>
</feature>
<dbReference type="InterPro" id="IPR029058">
    <property type="entry name" value="AB_hydrolase_fold"/>
</dbReference>
<gene>
    <name evidence="2" type="ORF">LTR84_011932</name>
</gene>
<dbReference type="GO" id="GO:0016787">
    <property type="term" value="F:hydrolase activity"/>
    <property type="evidence" value="ECO:0007669"/>
    <property type="project" value="InterPro"/>
</dbReference>
<evidence type="ECO:0000313" key="2">
    <source>
        <dbReference type="EMBL" id="KAK5043490.1"/>
    </source>
</evidence>